<dbReference type="PROSITE" id="PS50800">
    <property type="entry name" value="SAP"/>
    <property type="match status" value="1"/>
</dbReference>
<feature type="compositionally biased region" description="Basic and acidic residues" evidence="2">
    <location>
        <begin position="89"/>
        <end position="115"/>
    </location>
</feature>
<dbReference type="STRING" id="407821.A0A087T8D5"/>
<dbReference type="InterPro" id="IPR045353">
    <property type="entry name" value="LAIKA"/>
</dbReference>
<proteinExistence type="predicted"/>
<dbReference type="AlphaFoldDB" id="A0A087T8D5"/>
<dbReference type="EMBL" id="KK113926">
    <property type="protein sequence ID" value="KFM61374.1"/>
    <property type="molecule type" value="Genomic_DNA"/>
</dbReference>
<organism evidence="4 5">
    <name type="scientific">Stegodyphus mimosarum</name>
    <name type="common">African social velvet spider</name>
    <dbReference type="NCBI Taxonomy" id="407821"/>
    <lineage>
        <taxon>Eukaryota</taxon>
        <taxon>Metazoa</taxon>
        <taxon>Ecdysozoa</taxon>
        <taxon>Arthropoda</taxon>
        <taxon>Chelicerata</taxon>
        <taxon>Arachnida</taxon>
        <taxon>Araneae</taxon>
        <taxon>Araneomorphae</taxon>
        <taxon>Entelegynae</taxon>
        <taxon>Eresoidea</taxon>
        <taxon>Eresidae</taxon>
        <taxon>Stegodyphus</taxon>
    </lineage>
</organism>
<feature type="compositionally biased region" description="Basic and acidic residues" evidence="2">
    <location>
        <begin position="529"/>
        <end position="553"/>
    </location>
</feature>
<feature type="region of interest" description="Disordered" evidence="2">
    <location>
        <begin position="1"/>
        <end position="29"/>
    </location>
</feature>
<evidence type="ECO:0000313" key="5">
    <source>
        <dbReference type="Proteomes" id="UP000054359"/>
    </source>
</evidence>
<dbReference type="Pfam" id="PF19256">
    <property type="entry name" value="LAIKA"/>
    <property type="match status" value="1"/>
</dbReference>
<protein>
    <submittedName>
        <fullName evidence="4">Cell division cycle and apoptosis regulator protein 1</fullName>
    </submittedName>
</protein>
<feature type="region of interest" description="Disordered" evidence="2">
    <location>
        <begin position="476"/>
        <end position="553"/>
    </location>
</feature>
<name>A0A087T8D5_STEMI</name>
<keyword evidence="1" id="KW-0175">Coiled coil</keyword>
<dbReference type="Proteomes" id="UP000054359">
    <property type="component" value="Unassembled WGS sequence"/>
</dbReference>
<dbReference type="Gene3D" id="1.10.720.30">
    <property type="entry name" value="SAP domain"/>
    <property type="match status" value="1"/>
</dbReference>
<dbReference type="InterPro" id="IPR025224">
    <property type="entry name" value="CCAR1/CCAR2"/>
</dbReference>
<feature type="compositionally biased region" description="Polar residues" evidence="2">
    <location>
        <begin position="476"/>
        <end position="491"/>
    </location>
</feature>
<evidence type="ECO:0000256" key="2">
    <source>
        <dbReference type="SAM" id="MobiDB-lite"/>
    </source>
</evidence>
<evidence type="ECO:0000256" key="1">
    <source>
        <dbReference type="SAM" id="Coils"/>
    </source>
</evidence>
<feature type="compositionally biased region" description="Acidic residues" evidence="2">
    <location>
        <begin position="72"/>
        <end position="88"/>
    </location>
</feature>
<gene>
    <name evidence="4" type="ORF">X975_10462</name>
</gene>
<feature type="region of interest" description="Disordered" evidence="2">
    <location>
        <begin position="46"/>
        <end position="120"/>
    </location>
</feature>
<dbReference type="InterPro" id="IPR036361">
    <property type="entry name" value="SAP_dom_sf"/>
</dbReference>
<keyword evidence="5" id="KW-1185">Reference proteome</keyword>
<keyword evidence="4" id="KW-0132">Cell division</keyword>
<evidence type="ECO:0000259" key="3">
    <source>
        <dbReference type="PROSITE" id="PS50800"/>
    </source>
</evidence>
<feature type="compositionally biased region" description="Basic and acidic residues" evidence="2">
    <location>
        <begin position="190"/>
        <end position="220"/>
    </location>
</feature>
<dbReference type="GO" id="GO:0006355">
    <property type="term" value="P:regulation of DNA-templated transcription"/>
    <property type="evidence" value="ECO:0007669"/>
    <property type="project" value="InterPro"/>
</dbReference>
<feature type="region of interest" description="Disordered" evidence="2">
    <location>
        <begin position="190"/>
        <end position="251"/>
    </location>
</feature>
<dbReference type="GO" id="GO:0005634">
    <property type="term" value="C:nucleus"/>
    <property type="evidence" value="ECO:0007669"/>
    <property type="project" value="TreeGrafter"/>
</dbReference>
<dbReference type="PANTHER" id="PTHR14304:SF11">
    <property type="entry name" value="SAP DOMAIN-CONTAINING PROTEIN"/>
    <property type="match status" value="1"/>
</dbReference>
<feature type="non-terminal residue" evidence="4">
    <location>
        <position position="553"/>
    </location>
</feature>
<feature type="domain" description="SAP" evidence="3">
    <location>
        <begin position="23"/>
        <end position="57"/>
    </location>
</feature>
<keyword evidence="4" id="KW-0131">Cell cycle</keyword>
<dbReference type="InterPro" id="IPR003034">
    <property type="entry name" value="SAP_dom"/>
</dbReference>
<reference evidence="4 5" key="1">
    <citation type="submission" date="2013-11" db="EMBL/GenBank/DDBJ databases">
        <title>Genome sequencing of Stegodyphus mimosarum.</title>
        <authorList>
            <person name="Bechsgaard J."/>
        </authorList>
    </citation>
    <scope>NUCLEOTIDE SEQUENCE [LARGE SCALE GENOMIC DNA]</scope>
</reference>
<dbReference type="SMART" id="SM00513">
    <property type="entry name" value="SAP"/>
    <property type="match status" value="1"/>
</dbReference>
<feature type="compositionally biased region" description="Basic and acidic residues" evidence="2">
    <location>
        <begin position="9"/>
        <end position="29"/>
    </location>
</feature>
<dbReference type="PANTHER" id="PTHR14304">
    <property type="entry name" value="CELL DIVISION CYCLE AND APOPTOSIS REGULATOR PROTEIN"/>
    <property type="match status" value="1"/>
</dbReference>
<sequence>MDEEDSEAVAEKKEPTHYSELDPKTIKVNDLKRELEARNLSVKGLKSQLISRLTRALKSESEKESGEKASEQEAESTSEMETADDLGEEDAKKEKEEDKKQKEEKEKSSTDKKNFPDFPAILVQPSRTAKSGKFDCAVMSLSLLLDYRQEDNKEHSFEVSLFAEIFNEMMMRDFGFCIYRSLVEAPEIKDDDKDKKKYEKKDDKKDRKDEKEDFRRKDEMNENDSDKDDDESDDDDYDGDDKREKERKKKRKKRTLMCTHDPYLLLSFIYFDQSHCGYLLEKDIEEILYTLGLMLTRAQVRKLIQKVCKREIFRYRKLTDKPIDGDKSLKPDGPKVNIEELAVGNKKCIPSFKTGEVESTEETKEESSKSSLVTYQGALVDVGKLMEQLERSEKARLEADEKLKALEIDLENLNEVTSTKEKLSLRLTLDLEEQKGKLRSMEDDLKKTRQISEKYQKALCVLREGLQSSMSVIDSTLPKTKLSRSSRNSPVNRKESDSESRDSLSNKNKQDSKSSKDSTRESNGVTDSNGEHLSMDQESIHSKSSDKDIMEGE</sequence>
<dbReference type="OrthoDB" id="21006at2759"/>
<feature type="compositionally biased region" description="Basic and acidic residues" evidence="2">
    <location>
        <begin position="492"/>
        <end position="520"/>
    </location>
</feature>
<dbReference type="SUPFAM" id="SSF68906">
    <property type="entry name" value="SAP domain"/>
    <property type="match status" value="1"/>
</dbReference>
<accession>A0A087T8D5</accession>
<evidence type="ECO:0000313" key="4">
    <source>
        <dbReference type="EMBL" id="KFM61374.1"/>
    </source>
</evidence>
<feature type="compositionally biased region" description="Acidic residues" evidence="2">
    <location>
        <begin position="221"/>
        <end position="239"/>
    </location>
</feature>
<dbReference type="GO" id="GO:0051301">
    <property type="term" value="P:cell division"/>
    <property type="evidence" value="ECO:0007669"/>
    <property type="project" value="UniProtKB-KW"/>
</dbReference>
<dbReference type="Pfam" id="PF02037">
    <property type="entry name" value="SAP"/>
    <property type="match status" value="1"/>
</dbReference>
<feature type="compositionally biased region" description="Basic and acidic residues" evidence="2">
    <location>
        <begin position="57"/>
        <end position="71"/>
    </location>
</feature>
<dbReference type="OMA" id="NATENMD"/>
<feature type="coiled-coil region" evidence="1">
    <location>
        <begin position="382"/>
        <end position="458"/>
    </location>
</feature>